<feature type="domain" description="K Homology" evidence="4">
    <location>
        <begin position="508"/>
        <end position="591"/>
    </location>
</feature>
<dbReference type="PROSITE" id="PS50084">
    <property type="entry name" value="KH_TYPE_1"/>
    <property type="match status" value="2"/>
</dbReference>
<organism evidence="5">
    <name type="scientific">Chromera velia CCMP2878</name>
    <dbReference type="NCBI Taxonomy" id="1169474"/>
    <lineage>
        <taxon>Eukaryota</taxon>
        <taxon>Sar</taxon>
        <taxon>Alveolata</taxon>
        <taxon>Colpodellida</taxon>
        <taxon>Chromeraceae</taxon>
        <taxon>Chromera</taxon>
    </lineage>
</organism>
<dbReference type="EMBL" id="CDMZ01001524">
    <property type="protein sequence ID" value="CEM33862.1"/>
    <property type="molecule type" value="Genomic_DNA"/>
</dbReference>
<name>A0A0G4GT72_9ALVE</name>
<evidence type="ECO:0000256" key="3">
    <source>
        <dbReference type="SAM" id="MobiDB-lite"/>
    </source>
</evidence>
<feature type="region of interest" description="Disordered" evidence="3">
    <location>
        <begin position="541"/>
        <end position="565"/>
    </location>
</feature>
<feature type="region of interest" description="Disordered" evidence="3">
    <location>
        <begin position="214"/>
        <end position="333"/>
    </location>
</feature>
<dbReference type="SUPFAM" id="SSF54791">
    <property type="entry name" value="Eukaryotic type KH-domain (KH-domain type I)"/>
    <property type="match status" value="2"/>
</dbReference>
<feature type="region of interest" description="Disordered" evidence="3">
    <location>
        <begin position="151"/>
        <end position="181"/>
    </location>
</feature>
<feature type="compositionally biased region" description="Polar residues" evidence="3">
    <location>
        <begin position="306"/>
        <end position="328"/>
    </location>
</feature>
<reference evidence="5" key="1">
    <citation type="submission" date="2014-11" db="EMBL/GenBank/DDBJ databases">
        <authorList>
            <person name="Otto D Thomas"/>
            <person name="Naeem Raeece"/>
        </authorList>
    </citation>
    <scope>NUCLEOTIDE SEQUENCE</scope>
</reference>
<feature type="domain" description="K Homology" evidence="4">
    <location>
        <begin position="421"/>
        <end position="492"/>
    </location>
</feature>
<protein>
    <recommendedName>
        <fullName evidence="4">K Homology domain-containing protein</fullName>
    </recommendedName>
</protein>
<dbReference type="VEuPathDB" id="CryptoDB:Cvel_5174"/>
<evidence type="ECO:0000256" key="1">
    <source>
        <dbReference type="ARBA" id="ARBA00022737"/>
    </source>
</evidence>
<keyword evidence="1" id="KW-0677">Repeat</keyword>
<evidence type="ECO:0000259" key="4">
    <source>
        <dbReference type="SMART" id="SM00322"/>
    </source>
</evidence>
<evidence type="ECO:0000256" key="2">
    <source>
        <dbReference type="PROSITE-ProRule" id="PRU00117"/>
    </source>
</evidence>
<dbReference type="Gene3D" id="3.30.1370.10">
    <property type="entry name" value="K Homology domain, type 1"/>
    <property type="match status" value="2"/>
</dbReference>
<dbReference type="InterPro" id="IPR004088">
    <property type="entry name" value="KH_dom_type_1"/>
</dbReference>
<feature type="region of interest" description="Disordered" evidence="3">
    <location>
        <begin position="599"/>
        <end position="619"/>
    </location>
</feature>
<dbReference type="SMART" id="SM00322">
    <property type="entry name" value="KH"/>
    <property type="match status" value="2"/>
</dbReference>
<keyword evidence="2" id="KW-0694">RNA-binding</keyword>
<feature type="compositionally biased region" description="Polar residues" evidence="3">
    <location>
        <begin position="152"/>
        <end position="166"/>
    </location>
</feature>
<proteinExistence type="predicted"/>
<dbReference type="Pfam" id="PF00013">
    <property type="entry name" value="KH_1"/>
    <property type="match status" value="2"/>
</dbReference>
<dbReference type="GO" id="GO:0003723">
    <property type="term" value="F:RNA binding"/>
    <property type="evidence" value="ECO:0007669"/>
    <property type="project" value="UniProtKB-UniRule"/>
</dbReference>
<dbReference type="PANTHER" id="PTHR10288">
    <property type="entry name" value="KH DOMAIN CONTAINING RNA BINDING PROTEIN"/>
    <property type="match status" value="1"/>
</dbReference>
<feature type="compositionally biased region" description="Polar residues" evidence="3">
    <location>
        <begin position="214"/>
        <end position="232"/>
    </location>
</feature>
<dbReference type="AlphaFoldDB" id="A0A0G4GT72"/>
<sequence length="708" mass="74525">MSVLALQLPSGVTPNIAENAASSAGIECLFEASPPCFLTGKQKLFLVFKGPMYRLVTAVGSLGSKQSLENCEIELQLPQRVMIPALPIRLKIIEEMTCARLRLLGECASVSFYRGRLAFALKVSGSLVSIALATREVLADLEETVVYCADGNTPQQSEGQGTNSTEGSGGGREARGQSPVQNELQEQGRVFNLLSQLAANNLLIWPPPVPAPTSNATPPMSAQSVLPVTNPVQGPRVPGQGDAVTRGHPVGGERVRLAEQQPSESRVVGMSPAPRSSSPAEGPFLSHPPPPLSLPSSSPETDTETQRGSQSQSRSPTDTQPLLPSPSMTGERGEAKITNRRIHATNSASPPTAPVFPLEAFCTTECGSALSVSCTHIGPGSGDERSHGAVGTREGGAEAVEDRAQRVGARSQTEGEHEGVAVLNVEVRVPLKYVPRLIGGRGACIREFRQRSGACLDFMSAIPFDPNFRILNIAGTEAEVEIARGLVRGKLALWGADRAGGGATECLDDARSVLLVPERLVGRMLGVKGDTVAQIERMSGATVSIQKRQPKAHQEETSGQRNTQEQMRKVLLTGPLESRREAERLLAQATQNNRPAIPQAGALSSSSSVSTHTQPLLRSPRTVEGLAPISGSRGGGVASSSLLPRSSTSYCFPASTSTSSAVVARNSYSNALPSVFTTATPSVPPGAEAGASMLPRMAPPPRPFCPLI</sequence>
<evidence type="ECO:0000313" key="5">
    <source>
        <dbReference type="EMBL" id="CEM33862.1"/>
    </source>
</evidence>
<dbReference type="InterPro" id="IPR004087">
    <property type="entry name" value="KH_dom"/>
</dbReference>
<gene>
    <name evidence="5" type="ORF">Cvel_5174</name>
</gene>
<dbReference type="CDD" id="cd00105">
    <property type="entry name" value="KH-I"/>
    <property type="match status" value="2"/>
</dbReference>
<dbReference type="InterPro" id="IPR036612">
    <property type="entry name" value="KH_dom_type_1_sf"/>
</dbReference>
<accession>A0A0G4GT72</accession>